<proteinExistence type="predicted"/>
<dbReference type="Proteomes" id="UP001208570">
    <property type="component" value="Unassembled WGS sequence"/>
</dbReference>
<dbReference type="SUPFAM" id="SSF54695">
    <property type="entry name" value="POZ domain"/>
    <property type="match status" value="1"/>
</dbReference>
<gene>
    <name evidence="2" type="ORF">LSH36_442g01050</name>
</gene>
<dbReference type="AlphaFoldDB" id="A0AAD9JAU9"/>
<protein>
    <recommendedName>
        <fullName evidence="1">BTB domain-containing protein</fullName>
    </recommendedName>
</protein>
<name>A0AAD9JAU9_9ANNE</name>
<dbReference type="InterPro" id="IPR011333">
    <property type="entry name" value="SKP1/BTB/POZ_sf"/>
</dbReference>
<comment type="caution">
    <text evidence="2">The sequence shown here is derived from an EMBL/GenBank/DDBJ whole genome shotgun (WGS) entry which is preliminary data.</text>
</comment>
<dbReference type="Pfam" id="PF00651">
    <property type="entry name" value="BTB"/>
    <property type="match status" value="1"/>
</dbReference>
<keyword evidence="3" id="KW-1185">Reference proteome</keyword>
<reference evidence="2" key="1">
    <citation type="journal article" date="2023" name="Mol. Biol. Evol.">
        <title>Third-Generation Sequencing Reveals the Adaptive Role of the Epigenome in Three Deep-Sea Polychaetes.</title>
        <authorList>
            <person name="Perez M."/>
            <person name="Aroh O."/>
            <person name="Sun Y."/>
            <person name="Lan Y."/>
            <person name="Juniper S.K."/>
            <person name="Young C.R."/>
            <person name="Angers B."/>
            <person name="Qian P.Y."/>
        </authorList>
    </citation>
    <scope>NUCLEOTIDE SEQUENCE</scope>
    <source>
        <strain evidence="2">P08H-3</strain>
    </source>
</reference>
<accession>A0AAD9JAU9</accession>
<dbReference type="EMBL" id="JAODUP010000442">
    <property type="protein sequence ID" value="KAK2149671.1"/>
    <property type="molecule type" value="Genomic_DNA"/>
</dbReference>
<dbReference type="InterPro" id="IPR000210">
    <property type="entry name" value="BTB/POZ_dom"/>
</dbReference>
<sequence>MADTWKRDRLGGGNVYKMSHPLHANTLLLSLNEIRKNPQLCDGIIVIDDVEIPVQRNILAAASEYFRQVIDH</sequence>
<evidence type="ECO:0000313" key="2">
    <source>
        <dbReference type="EMBL" id="KAK2149671.1"/>
    </source>
</evidence>
<feature type="domain" description="BTB" evidence="1">
    <location>
        <begin position="41"/>
        <end position="72"/>
    </location>
</feature>
<evidence type="ECO:0000259" key="1">
    <source>
        <dbReference type="PROSITE" id="PS50097"/>
    </source>
</evidence>
<evidence type="ECO:0000313" key="3">
    <source>
        <dbReference type="Proteomes" id="UP001208570"/>
    </source>
</evidence>
<organism evidence="2 3">
    <name type="scientific">Paralvinella palmiformis</name>
    <dbReference type="NCBI Taxonomy" id="53620"/>
    <lineage>
        <taxon>Eukaryota</taxon>
        <taxon>Metazoa</taxon>
        <taxon>Spiralia</taxon>
        <taxon>Lophotrochozoa</taxon>
        <taxon>Annelida</taxon>
        <taxon>Polychaeta</taxon>
        <taxon>Sedentaria</taxon>
        <taxon>Canalipalpata</taxon>
        <taxon>Terebellida</taxon>
        <taxon>Terebelliformia</taxon>
        <taxon>Alvinellidae</taxon>
        <taxon>Paralvinella</taxon>
    </lineage>
</organism>
<dbReference type="PROSITE" id="PS50097">
    <property type="entry name" value="BTB"/>
    <property type="match status" value="1"/>
</dbReference>
<dbReference type="Gene3D" id="3.30.710.10">
    <property type="entry name" value="Potassium Channel Kv1.1, Chain A"/>
    <property type="match status" value="1"/>
</dbReference>